<dbReference type="PROSITE" id="PS51257">
    <property type="entry name" value="PROKAR_LIPOPROTEIN"/>
    <property type="match status" value="1"/>
</dbReference>
<proteinExistence type="predicted"/>
<organism evidence="4 5">
    <name type="scientific">Actinacidiphila guanduensis</name>
    <dbReference type="NCBI Taxonomy" id="310781"/>
    <lineage>
        <taxon>Bacteria</taxon>
        <taxon>Bacillati</taxon>
        <taxon>Actinomycetota</taxon>
        <taxon>Actinomycetes</taxon>
        <taxon>Kitasatosporales</taxon>
        <taxon>Streptomycetaceae</taxon>
        <taxon>Actinacidiphila</taxon>
    </lineage>
</organism>
<evidence type="ECO:0000256" key="3">
    <source>
        <dbReference type="SAM" id="SignalP"/>
    </source>
</evidence>
<dbReference type="STRING" id="310781.SAMN05216259_104491"/>
<reference evidence="4 5" key="1">
    <citation type="submission" date="2016-10" db="EMBL/GenBank/DDBJ databases">
        <authorList>
            <person name="de Groot N.N."/>
        </authorList>
    </citation>
    <scope>NUCLEOTIDE SEQUENCE [LARGE SCALE GENOMIC DNA]</scope>
    <source>
        <strain evidence="4 5">CGMCC 4.2022</strain>
    </source>
</reference>
<evidence type="ECO:0000256" key="2">
    <source>
        <dbReference type="SAM" id="Phobius"/>
    </source>
</evidence>
<dbReference type="Proteomes" id="UP000199341">
    <property type="component" value="Unassembled WGS sequence"/>
</dbReference>
<evidence type="ECO:0000313" key="5">
    <source>
        <dbReference type="Proteomes" id="UP000199341"/>
    </source>
</evidence>
<sequence length="199" mass="20275">MNPRTIAGLGTRLLGTALAVAACDPSALGGDSPGRWTLTVLAAAAAWWAAPMVDERPAATTVRWAALALRRRPTLLAAGAVALAAVSGPPVWIGACVTALLAAYLLVTDPWTYGLTAPRPRPPATGRALATAAACAVVFLAAEVPLGRTAWARLPAALAVAATTTCLALALRSRQGVDAPPREPPAAPSPHRYSGGRPR</sequence>
<keyword evidence="3" id="KW-0732">Signal</keyword>
<feature type="region of interest" description="Disordered" evidence="1">
    <location>
        <begin position="176"/>
        <end position="199"/>
    </location>
</feature>
<keyword evidence="2" id="KW-1133">Transmembrane helix</keyword>
<accession>A0A1H0CBG3</accession>
<keyword evidence="2" id="KW-0472">Membrane</keyword>
<dbReference type="AlphaFoldDB" id="A0A1H0CBG3"/>
<gene>
    <name evidence="4" type="ORF">SAMN05216259_104491</name>
</gene>
<protein>
    <submittedName>
        <fullName evidence="4">Uncharacterized protein</fullName>
    </submittedName>
</protein>
<feature type="signal peptide" evidence="3">
    <location>
        <begin position="1"/>
        <end position="21"/>
    </location>
</feature>
<feature type="chain" id="PRO_5038879589" evidence="3">
    <location>
        <begin position="22"/>
        <end position="199"/>
    </location>
</feature>
<keyword evidence="5" id="KW-1185">Reference proteome</keyword>
<feature type="transmembrane region" description="Helical" evidence="2">
    <location>
        <begin position="74"/>
        <end position="104"/>
    </location>
</feature>
<name>A0A1H0CBG3_9ACTN</name>
<evidence type="ECO:0000313" key="4">
    <source>
        <dbReference type="EMBL" id="SDN55217.1"/>
    </source>
</evidence>
<feature type="transmembrane region" description="Helical" evidence="2">
    <location>
        <begin position="154"/>
        <end position="171"/>
    </location>
</feature>
<evidence type="ECO:0000256" key="1">
    <source>
        <dbReference type="SAM" id="MobiDB-lite"/>
    </source>
</evidence>
<dbReference type="EMBL" id="FNIE01000004">
    <property type="protein sequence ID" value="SDN55217.1"/>
    <property type="molecule type" value="Genomic_DNA"/>
</dbReference>
<keyword evidence="2" id="KW-0812">Transmembrane</keyword>
<dbReference type="RefSeq" id="WP_093784233.1">
    <property type="nucleotide sequence ID" value="NZ_FNIE01000004.1"/>
</dbReference>
<feature type="transmembrane region" description="Helical" evidence="2">
    <location>
        <begin position="124"/>
        <end position="142"/>
    </location>
</feature>